<dbReference type="PANTHER" id="PTHR18934:SF136">
    <property type="entry name" value="ATP-DEPENDENT RNA HELICASE DHX35-RELATED"/>
    <property type="match status" value="1"/>
</dbReference>
<dbReference type="HOGENOM" id="CLU_001832_5_11_1"/>
<evidence type="ECO:0000313" key="7">
    <source>
        <dbReference type="EnsemblMetazoa" id="HelroP191309"/>
    </source>
</evidence>
<dbReference type="Proteomes" id="UP000015101">
    <property type="component" value="Unassembled WGS sequence"/>
</dbReference>
<dbReference type="GO" id="GO:0004386">
    <property type="term" value="F:helicase activity"/>
    <property type="evidence" value="ECO:0000318"/>
    <property type="project" value="GO_Central"/>
</dbReference>
<accession>T1FSV4</accession>
<dbReference type="PROSITE" id="PS00690">
    <property type="entry name" value="DEAH_ATP_HELICASE"/>
    <property type="match status" value="1"/>
</dbReference>
<keyword evidence="4" id="KW-0067">ATP-binding</keyword>
<dbReference type="EMBL" id="KB096325">
    <property type="protein sequence ID" value="ESO05489.1"/>
    <property type="molecule type" value="Genomic_DNA"/>
</dbReference>
<dbReference type="Pfam" id="PF04408">
    <property type="entry name" value="WHD_HA2"/>
    <property type="match status" value="1"/>
</dbReference>
<dbReference type="SUPFAM" id="SSF52540">
    <property type="entry name" value="P-loop containing nucleoside triphosphate hydrolases"/>
    <property type="match status" value="1"/>
</dbReference>
<dbReference type="PANTHER" id="PTHR18934">
    <property type="entry name" value="ATP-DEPENDENT RNA HELICASE"/>
    <property type="match status" value="1"/>
</dbReference>
<dbReference type="Gene3D" id="1.20.120.1080">
    <property type="match status" value="1"/>
</dbReference>
<protein>
    <recommendedName>
        <fullName evidence="1">RNA helicase</fullName>
        <ecNumber evidence="1">3.6.4.13</ecNumber>
    </recommendedName>
</protein>
<dbReference type="InterPro" id="IPR002464">
    <property type="entry name" value="DNA/RNA_helicase_DEAH_CS"/>
</dbReference>
<reference evidence="8" key="1">
    <citation type="submission" date="2012-12" db="EMBL/GenBank/DDBJ databases">
        <authorList>
            <person name="Hellsten U."/>
            <person name="Grimwood J."/>
            <person name="Chapman J.A."/>
            <person name="Shapiro H."/>
            <person name="Aerts A."/>
            <person name="Otillar R.P."/>
            <person name="Terry A.Y."/>
            <person name="Boore J.L."/>
            <person name="Simakov O."/>
            <person name="Marletaz F."/>
            <person name="Cho S.-J."/>
            <person name="Edsinger-Gonzales E."/>
            <person name="Havlak P."/>
            <person name="Kuo D.-H."/>
            <person name="Larsson T."/>
            <person name="Lv J."/>
            <person name="Arendt D."/>
            <person name="Savage R."/>
            <person name="Osoegawa K."/>
            <person name="de Jong P."/>
            <person name="Lindberg D.R."/>
            <person name="Seaver E.C."/>
            <person name="Weisblat D.A."/>
            <person name="Putnam N.H."/>
            <person name="Grigoriev I.V."/>
            <person name="Rokhsar D.S."/>
        </authorList>
    </citation>
    <scope>NUCLEOTIDE SEQUENCE</scope>
</reference>
<evidence type="ECO:0000256" key="1">
    <source>
        <dbReference type="ARBA" id="ARBA00012552"/>
    </source>
</evidence>
<dbReference type="OMA" id="FHEVMET"/>
<organism evidence="7 8">
    <name type="scientific">Helobdella robusta</name>
    <name type="common">Californian leech</name>
    <dbReference type="NCBI Taxonomy" id="6412"/>
    <lineage>
        <taxon>Eukaryota</taxon>
        <taxon>Metazoa</taxon>
        <taxon>Spiralia</taxon>
        <taxon>Lophotrochozoa</taxon>
        <taxon>Annelida</taxon>
        <taxon>Clitellata</taxon>
        <taxon>Hirudinea</taxon>
        <taxon>Rhynchobdellida</taxon>
        <taxon>Glossiphoniidae</taxon>
        <taxon>Helobdella</taxon>
    </lineage>
</organism>
<dbReference type="STRING" id="6412.T1FSV4"/>
<dbReference type="InterPro" id="IPR007502">
    <property type="entry name" value="Helicase-assoc_dom"/>
</dbReference>
<evidence type="ECO:0000313" key="8">
    <source>
        <dbReference type="Proteomes" id="UP000015101"/>
    </source>
</evidence>
<dbReference type="InParanoid" id="T1FSV4"/>
<dbReference type="GO" id="GO:0071013">
    <property type="term" value="C:catalytic step 2 spliceosome"/>
    <property type="evidence" value="ECO:0000318"/>
    <property type="project" value="GO_Central"/>
</dbReference>
<feature type="domain" description="Helicase ATP-binding" evidence="5">
    <location>
        <begin position="72"/>
        <end position="237"/>
    </location>
</feature>
<evidence type="ECO:0000256" key="3">
    <source>
        <dbReference type="ARBA" id="ARBA00022801"/>
    </source>
</evidence>
<evidence type="ECO:0000259" key="5">
    <source>
        <dbReference type="PROSITE" id="PS51192"/>
    </source>
</evidence>
<dbReference type="RefSeq" id="XP_009016122.1">
    <property type="nucleotide sequence ID" value="XM_009017874.1"/>
</dbReference>
<dbReference type="InterPro" id="IPR014001">
    <property type="entry name" value="Helicase_ATP-bd"/>
</dbReference>
<gene>
    <name evidence="7" type="primary">20211901</name>
    <name evidence="6" type="ORF">HELRODRAFT_191309</name>
</gene>
<dbReference type="CTD" id="20211901"/>
<dbReference type="EnsemblMetazoa" id="HelroT191309">
    <property type="protein sequence ID" value="HelroP191309"/>
    <property type="gene ID" value="HelroG191309"/>
</dbReference>
<sequence length="625" mass="71300">MEMKRRHKGFLKPADDDDYLTSAEAQPIDRKIGEERAGFGEERIITYNFNHSSTIEQQRQRLPIFKYRTHILYLLEKYSVLIIIGETGSGKSTQIPQFLLESGWAGDNKCICVTQPRKMAAVSLAMRVADEKGVTLGEEVGYSVRFEECCSEKLTKIKFVTDGLIIREMMSDPLLKQYSIIMIDEAHERSLNTDIVIGLLKKIQRKRPELKLIVSSATIDAELMMNFFNTNETDDPTKNTVAALTVEGRMYPVDIFYQLDPVPNYLDAMVETVIKIHTHEKPGDVLAFVTGQEEVEKVVKELKSRSSTMTDDDKPFLKIIPLYAGLPFKDQMKAFERPTTVPEMQRSNMAGVILQLKALGIDNVLKFNFLSSPSVDAMLCGLELLYALEALDDNCHLTDPIGQQMAEFPLNPCFSKMLIMSGRFGCSKEAVAICSMTQIQNVFIMPHNKKMKMEKMKRKFSVAQGDHLTLLNVFRAFINSNKNPRWCKENYLNYKGLMRAVELEQRLINYLRRFKIPLESCEDDPERIIRCLAAGLFCNTAKYHPSGVYRTIRDDHCLSIHPTSVLYTELPADYVVFNEVVHSGGDKEFMRDVTVVKLEFLTDVAKHYFDYGSDGPAAKRSKYDF</sequence>
<dbReference type="OrthoDB" id="10253254at2759"/>
<dbReference type="KEGG" id="hro:HELRODRAFT_191309"/>
<dbReference type="InterPro" id="IPR011709">
    <property type="entry name" value="DEAD-box_helicase_OB_fold"/>
</dbReference>
<dbReference type="Gene3D" id="3.40.50.300">
    <property type="entry name" value="P-loop containing nucleotide triphosphate hydrolases"/>
    <property type="match status" value="2"/>
</dbReference>
<reference evidence="7" key="3">
    <citation type="submission" date="2015-06" db="UniProtKB">
        <authorList>
            <consortium name="EnsemblMetazoa"/>
        </authorList>
    </citation>
    <scope>IDENTIFICATION</scope>
</reference>
<dbReference type="FunFam" id="3.40.50.300:FF:002859">
    <property type="entry name" value="putative pre-mRNA-splicing factor ATP-dependent RNA helicase DHX16 isoform X1"/>
    <property type="match status" value="1"/>
</dbReference>
<dbReference type="InterPro" id="IPR048333">
    <property type="entry name" value="HA2_WH"/>
</dbReference>
<keyword evidence="2" id="KW-0547">Nucleotide-binding</keyword>
<name>T1FSV4_HELRO</name>
<dbReference type="Pfam" id="PF07717">
    <property type="entry name" value="OB_NTP_bind"/>
    <property type="match status" value="1"/>
</dbReference>
<dbReference type="EMBL" id="AMQM01003794">
    <property type="status" value="NOT_ANNOTATED_CDS"/>
    <property type="molecule type" value="Genomic_DNA"/>
</dbReference>
<dbReference type="CDD" id="cd17980">
    <property type="entry name" value="DEXHc_DHX35"/>
    <property type="match status" value="1"/>
</dbReference>
<dbReference type="SMART" id="SM00487">
    <property type="entry name" value="DEXDc"/>
    <property type="match status" value="1"/>
</dbReference>
<dbReference type="GO" id="GO:0005524">
    <property type="term" value="F:ATP binding"/>
    <property type="evidence" value="ECO:0007669"/>
    <property type="project" value="UniProtKB-KW"/>
</dbReference>
<dbReference type="eggNOG" id="KOG0922">
    <property type="taxonomic scope" value="Eukaryota"/>
</dbReference>
<evidence type="ECO:0000256" key="2">
    <source>
        <dbReference type="ARBA" id="ARBA00022741"/>
    </source>
</evidence>
<dbReference type="GO" id="GO:0003723">
    <property type="term" value="F:RNA binding"/>
    <property type="evidence" value="ECO:0000318"/>
    <property type="project" value="GO_Central"/>
</dbReference>
<dbReference type="InterPro" id="IPR027417">
    <property type="entry name" value="P-loop_NTPase"/>
</dbReference>
<reference evidence="6 8" key="2">
    <citation type="journal article" date="2013" name="Nature">
        <title>Insights into bilaterian evolution from three spiralian genomes.</title>
        <authorList>
            <person name="Simakov O."/>
            <person name="Marletaz F."/>
            <person name="Cho S.J."/>
            <person name="Edsinger-Gonzales E."/>
            <person name="Havlak P."/>
            <person name="Hellsten U."/>
            <person name="Kuo D.H."/>
            <person name="Larsson T."/>
            <person name="Lv J."/>
            <person name="Arendt D."/>
            <person name="Savage R."/>
            <person name="Osoegawa K."/>
            <person name="de Jong P."/>
            <person name="Grimwood J."/>
            <person name="Chapman J.A."/>
            <person name="Shapiro H."/>
            <person name="Aerts A."/>
            <person name="Otillar R.P."/>
            <person name="Terry A.Y."/>
            <person name="Boore J.L."/>
            <person name="Grigoriev I.V."/>
            <person name="Lindberg D.R."/>
            <person name="Seaver E.C."/>
            <person name="Weisblat D.A."/>
            <person name="Putnam N.H."/>
            <person name="Rokhsar D.S."/>
        </authorList>
    </citation>
    <scope>NUCLEOTIDE SEQUENCE</scope>
</reference>
<dbReference type="EC" id="3.6.4.13" evidence="1"/>
<keyword evidence="3" id="KW-0378">Hydrolase</keyword>
<dbReference type="FunFam" id="1.20.120.1080:FF:000024">
    <property type="entry name" value="ATP-dependent RNA helicase DHX8"/>
    <property type="match status" value="1"/>
</dbReference>
<dbReference type="GO" id="GO:0016787">
    <property type="term" value="F:hydrolase activity"/>
    <property type="evidence" value="ECO:0007669"/>
    <property type="project" value="UniProtKB-KW"/>
</dbReference>
<dbReference type="Pfam" id="PF21010">
    <property type="entry name" value="HA2_C"/>
    <property type="match status" value="1"/>
</dbReference>
<evidence type="ECO:0000313" key="6">
    <source>
        <dbReference type="EMBL" id="ESO05489.1"/>
    </source>
</evidence>
<evidence type="ECO:0000256" key="4">
    <source>
        <dbReference type="ARBA" id="ARBA00022840"/>
    </source>
</evidence>
<dbReference type="SMART" id="SM00847">
    <property type="entry name" value="HA2"/>
    <property type="match status" value="1"/>
</dbReference>
<dbReference type="GeneID" id="20211901"/>
<dbReference type="FunFam" id="3.40.50.300:FF:001326">
    <property type="entry name" value="Putative ATP-dependent RNA helicase DHX35"/>
    <property type="match status" value="1"/>
</dbReference>
<dbReference type="PROSITE" id="PS51192">
    <property type="entry name" value="HELICASE_ATP_BIND_1"/>
    <property type="match status" value="1"/>
</dbReference>
<keyword evidence="8" id="KW-1185">Reference proteome</keyword>
<dbReference type="AlphaFoldDB" id="T1FSV4"/>
<proteinExistence type="predicted"/>
<dbReference type="GO" id="GO:0003724">
    <property type="term" value="F:RNA helicase activity"/>
    <property type="evidence" value="ECO:0007669"/>
    <property type="project" value="UniProtKB-EC"/>
</dbReference>